<dbReference type="Proteomes" id="UP001054945">
    <property type="component" value="Unassembled WGS sequence"/>
</dbReference>
<name>A0AAV4RS97_CAEEX</name>
<proteinExistence type="predicted"/>
<comment type="caution">
    <text evidence="1">The sequence shown here is derived from an EMBL/GenBank/DDBJ whole genome shotgun (WGS) entry which is preliminary data.</text>
</comment>
<dbReference type="AlphaFoldDB" id="A0AAV4RS97"/>
<accession>A0AAV4RS97</accession>
<protein>
    <submittedName>
        <fullName evidence="1">Uncharacterized protein</fullName>
    </submittedName>
</protein>
<sequence length="103" mass="11873">MKIYHGLVNAFKYLRFVTDTCMIGLTRSISEVTYVFPTRHFSIEEEQPGELLWSEGGFIPANLLLVQLFSNIKAEIRGCPTYVVKDIHECHAINTVRHTQEKM</sequence>
<evidence type="ECO:0000313" key="2">
    <source>
        <dbReference type="Proteomes" id="UP001054945"/>
    </source>
</evidence>
<reference evidence="1 2" key="1">
    <citation type="submission" date="2021-06" db="EMBL/GenBank/DDBJ databases">
        <title>Caerostris extrusa draft genome.</title>
        <authorList>
            <person name="Kono N."/>
            <person name="Arakawa K."/>
        </authorList>
    </citation>
    <scope>NUCLEOTIDE SEQUENCE [LARGE SCALE GENOMIC DNA]</scope>
</reference>
<dbReference type="EMBL" id="BPLR01008316">
    <property type="protein sequence ID" value="GIY23806.1"/>
    <property type="molecule type" value="Genomic_DNA"/>
</dbReference>
<gene>
    <name evidence="1" type="ORF">CEXT_205211</name>
</gene>
<organism evidence="1 2">
    <name type="scientific">Caerostris extrusa</name>
    <name type="common">Bark spider</name>
    <name type="synonym">Caerostris bankana</name>
    <dbReference type="NCBI Taxonomy" id="172846"/>
    <lineage>
        <taxon>Eukaryota</taxon>
        <taxon>Metazoa</taxon>
        <taxon>Ecdysozoa</taxon>
        <taxon>Arthropoda</taxon>
        <taxon>Chelicerata</taxon>
        <taxon>Arachnida</taxon>
        <taxon>Araneae</taxon>
        <taxon>Araneomorphae</taxon>
        <taxon>Entelegynae</taxon>
        <taxon>Araneoidea</taxon>
        <taxon>Araneidae</taxon>
        <taxon>Caerostris</taxon>
    </lineage>
</organism>
<evidence type="ECO:0000313" key="1">
    <source>
        <dbReference type="EMBL" id="GIY23806.1"/>
    </source>
</evidence>
<keyword evidence="2" id="KW-1185">Reference proteome</keyword>